<dbReference type="EMBL" id="NBTX02000001">
    <property type="protein sequence ID" value="PNL73956.1"/>
    <property type="molecule type" value="Genomic_DNA"/>
</dbReference>
<evidence type="ECO:0000256" key="2">
    <source>
        <dbReference type="ARBA" id="ARBA00022617"/>
    </source>
</evidence>
<dbReference type="Proteomes" id="UP000192511">
    <property type="component" value="Unassembled WGS sequence"/>
</dbReference>
<dbReference type="Gene3D" id="1.10.760.10">
    <property type="entry name" value="Cytochrome c-like domain"/>
    <property type="match status" value="1"/>
</dbReference>
<sequence length="415" mass="46274">MRKIGGIALVFLIIITVFAGSIYYRISKKMENAIPSYEHPVNFPKYPKLNLQGKTTKEIEQINRGEYLVKVGDCITCHTNTLENGKSFAGGLPIETPYGVIYSSNITPDKKTGIGQWTDADFIKAMREGISPDNSYYYPAFPFLYFNKIPTEDLLAIKVYLNSIPVVEQPNRSNEMIWPFGWRFIQLGWRILFFNPNNTGPYTINSEKSFEWNRGNYLVEGLGHCGMCHTPSYYLFDKNLVLAAPIRKYNLAGGSAEGYIAPDITHSALDDVPEKELMKTFTEYQLLGGGTMHGPMVEAVHNSLIYFSDTDLLSIITYLKSVRSDTAPKPVLKNISLGETLYKQHCSVCHNMGINGSPKLGDSASWNALIKTGINKLYDVSIRGNAIMPAKGGCASCTTEDIKAAVNYMVEKSVK</sequence>
<evidence type="ECO:0000256" key="6">
    <source>
        <dbReference type="PROSITE-ProRule" id="PRU00433"/>
    </source>
</evidence>
<keyword evidence="5 6" id="KW-0408">Iron</keyword>
<gene>
    <name evidence="8" type="ORF">A6J39_000420</name>
</gene>
<dbReference type="PANTHER" id="PTHR35008:SF8">
    <property type="entry name" value="ALCOHOL DEHYDROGENASE CYTOCHROME C SUBUNIT"/>
    <property type="match status" value="1"/>
</dbReference>
<keyword evidence="9" id="KW-1185">Reference proteome</keyword>
<evidence type="ECO:0000256" key="1">
    <source>
        <dbReference type="ARBA" id="ARBA00022448"/>
    </source>
</evidence>
<dbReference type="AlphaFoldDB" id="A0AAX0WZQ4"/>
<organism evidence="8 9">
    <name type="scientific">Legionella anisa</name>
    <dbReference type="NCBI Taxonomy" id="28082"/>
    <lineage>
        <taxon>Bacteria</taxon>
        <taxon>Pseudomonadati</taxon>
        <taxon>Pseudomonadota</taxon>
        <taxon>Gammaproteobacteria</taxon>
        <taxon>Legionellales</taxon>
        <taxon>Legionellaceae</taxon>
        <taxon>Legionella</taxon>
    </lineage>
</organism>
<evidence type="ECO:0000259" key="7">
    <source>
        <dbReference type="PROSITE" id="PS51007"/>
    </source>
</evidence>
<reference evidence="8" key="1">
    <citation type="submission" date="2017-12" db="EMBL/GenBank/DDBJ databases">
        <title>FDA dAtabase for Regulatory Grade micrObial Sequences (FDA-ARGOS): Supporting development and validation of Infectious Disease Dx tests.</title>
        <authorList>
            <person name="Kerrigan L."/>
            <person name="Tallon L.J."/>
            <person name="Sadzewicz L."/>
            <person name="Sengamalay N."/>
            <person name="Ott S."/>
            <person name="Godinez A."/>
            <person name="Nagaraj S."/>
            <person name="Vavikolanu K."/>
            <person name="Vyas G."/>
            <person name="Nadendla S."/>
            <person name="Aluvathingal J."/>
            <person name="Sichtig H."/>
        </authorList>
    </citation>
    <scope>NUCLEOTIDE SEQUENCE [LARGE SCALE GENOMIC DNA]</scope>
    <source>
        <strain evidence="8">FDAARGOS_200</strain>
    </source>
</reference>
<dbReference type="PROSITE" id="PS51007">
    <property type="entry name" value="CYTC"/>
    <property type="match status" value="3"/>
</dbReference>
<dbReference type="Pfam" id="PF13442">
    <property type="entry name" value="Cytochrome_CBB3"/>
    <property type="match status" value="1"/>
</dbReference>
<dbReference type="GO" id="GO:0005506">
    <property type="term" value="F:iron ion binding"/>
    <property type="evidence" value="ECO:0007669"/>
    <property type="project" value="InterPro"/>
</dbReference>
<comment type="caution">
    <text evidence="8">The sequence shown here is derived from an EMBL/GenBank/DDBJ whole genome shotgun (WGS) entry which is preliminary data.</text>
</comment>
<evidence type="ECO:0000256" key="4">
    <source>
        <dbReference type="ARBA" id="ARBA00022982"/>
    </source>
</evidence>
<feature type="domain" description="Cytochrome c" evidence="7">
    <location>
        <begin position="333"/>
        <end position="413"/>
    </location>
</feature>
<evidence type="ECO:0000256" key="5">
    <source>
        <dbReference type="ARBA" id="ARBA00023004"/>
    </source>
</evidence>
<proteinExistence type="predicted"/>
<keyword evidence="4" id="KW-0249">Electron transport</keyword>
<feature type="domain" description="Cytochrome c" evidence="7">
    <location>
        <begin position="201"/>
        <end position="323"/>
    </location>
</feature>
<dbReference type="PRINTS" id="PR00607">
    <property type="entry name" value="CYTCHROMECIE"/>
</dbReference>
<protein>
    <submittedName>
        <fullName evidence="8">Cytochrome c5 family protein</fullName>
    </submittedName>
</protein>
<dbReference type="GO" id="GO:0020037">
    <property type="term" value="F:heme binding"/>
    <property type="evidence" value="ECO:0007669"/>
    <property type="project" value="InterPro"/>
</dbReference>
<dbReference type="GO" id="GO:0009055">
    <property type="term" value="F:electron transfer activity"/>
    <property type="evidence" value="ECO:0007669"/>
    <property type="project" value="InterPro"/>
</dbReference>
<name>A0AAX0WZQ4_9GAMM</name>
<dbReference type="InterPro" id="IPR036909">
    <property type="entry name" value="Cyt_c-like_dom_sf"/>
</dbReference>
<dbReference type="InterPro" id="IPR002323">
    <property type="entry name" value="Cyt_CIE"/>
</dbReference>
<dbReference type="SUPFAM" id="SSF46626">
    <property type="entry name" value="Cytochrome c"/>
    <property type="match status" value="3"/>
</dbReference>
<dbReference type="InterPro" id="IPR009056">
    <property type="entry name" value="Cyt_c-like_dom"/>
</dbReference>
<evidence type="ECO:0000313" key="8">
    <source>
        <dbReference type="EMBL" id="PNL73956.1"/>
    </source>
</evidence>
<dbReference type="RefSeq" id="WP_058388628.1">
    <property type="nucleotide sequence ID" value="NZ_CBCRWC010000009.1"/>
</dbReference>
<dbReference type="PANTHER" id="PTHR35008">
    <property type="entry name" value="BLL4482 PROTEIN-RELATED"/>
    <property type="match status" value="1"/>
</dbReference>
<accession>A0AAX0WZQ4</accession>
<keyword evidence="2 6" id="KW-0349">Heme</keyword>
<evidence type="ECO:0000256" key="3">
    <source>
        <dbReference type="ARBA" id="ARBA00022723"/>
    </source>
</evidence>
<keyword evidence="3 6" id="KW-0479">Metal-binding</keyword>
<dbReference type="InterPro" id="IPR051459">
    <property type="entry name" value="Cytochrome_c-type_DH"/>
</dbReference>
<keyword evidence="1" id="KW-0813">Transport</keyword>
<feature type="domain" description="Cytochrome c" evidence="7">
    <location>
        <begin position="60"/>
        <end position="165"/>
    </location>
</feature>
<evidence type="ECO:0000313" key="9">
    <source>
        <dbReference type="Proteomes" id="UP000192511"/>
    </source>
</evidence>